<dbReference type="SUPFAM" id="SSF56436">
    <property type="entry name" value="C-type lectin-like"/>
    <property type="match status" value="1"/>
</dbReference>
<dbReference type="SMART" id="SM00034">
    <property type="entry name" value="CLECT"/>
    <property type="match status" value="1"/>
</dbReference>
<comment type="caution">
    <text evidence="3">The sequence shown here is derived from an EMBL/GenBank/DDBJ whole genome shotgun (WGS) entry which is preliminary data.</text>
</comment>
<reference evidence="3" key="1">
    <citation type="thesis" date="2021" institute="BYU ScholarsArchive" country="Provo, UT, USA">
        <title>Applications of and Algorithms for Genome Assembly and Genomic Analyses with an Emphasis on Marine Teleosts.</title>
        <authorList>
            <person name="Pickett B.D."/>
        </authorList>
    </citation>
    <scope>NUCLEOTIDE SEQUENCE</scope>
    <source>
        <strain evidence="3">HI-2016</strain>
    </source>
</reference>
<evidence type="ECO:0000259" key="2">
    <source>
        <dbReference type="PROSITE" id="PS50041"/>
    </source>
</evidence>
<dbReference type="EMBL" id="JAFBMS010000208">
    <property type="protein sequence ID" value="KAG9333263.1"/>
    <property type="molecule type" value="Genomic_DNA"/>
</dbReference>
<feature type="non-terminal residue" evidence="3">
    <location>
        <position position="1"/>
    </location>
</feature>
<dbReference type="PRINTS" id="PR00770">
    <property type="entry name" value="EMAJORBASICP"/>
</dbReference>
<dbReference type="GO" id="GO:0006955">
    <property type="term" value="P:immune response"/>
    <property type="evidence" value="ECO:0007669"/>
    <property type="project" value="InterPro"/>
</dbReference>
<dbReference type="InterPro" id="IPR016186">
    <property type="entry name" value="C-type_lectin-like/link_sf"/>
</dbReference>
<dbReference type="InterPro" id="IPR002352">
    <property type="entry name" value="Eosinophil_major_basic"/>
</dbReference>
<evidence type="ECO:0000256" key="1">
    <source>
        <dbReference type="ARBA" id="ARBA00023157"/>
    </source>
</evidence>
<evidence type="ECO:0000313" key="3">
    <source>
        <dbReference type="EMBL" id="KAG9333263.1"/>
    </source>
</evidence>
<dbReference type="OrthoDB" id="418245at2759"/>
<protein>
    <recommendedName>
        <fullName evidence="2">C-type lectin domain-containing protein</fullName>
    </recommendedName>
</protein>
<keyword evidence="1" id="KW-1015">Disulfide bond</keyword>
<dbReference type="PANTHER" id="PTHR22803">
    <property type="entry name" value="MANNOSE, PHOSPHOLIPASE, LECTIN RECEPTOR RELATED"/>
    <property type="match status" value="1"/>
</dbReference>
<feature type="domain" description="C-type lectin" evidence="2">
    <location>
        <begin position="97"/>
        <end position="219"/>
    </location>
</feature>
<dbReference type="PROSITE" id="PS00615">
    <property type="entry name" value="C_TYPE_LECTIN_1"/>
    <property type="match status" value="1"/>
</dbReference>
<organism evidence="3 4">
    <name type="scientific">Albula glossodonta</name>
    <name type="common">roundjaw bonefish</name>
    <dbReference type="NCBI Taxonomy" id="121402"/>
    <lineage>
        <taxon>Eukaryota</taxon>
        <taxon>Metazoa</taxon>
        <taxon>Chordata</taxon>
        <taxon>Craniata</taxon>
        <taxon>Vertebrata</taxon>
        <taxon>Euteleostomi</taxon>
        <taxon>Actinopterygii</taxon>
        <taxon>Neopterygii</taxon>
        <taxon>Teleostei</taxon>
        <taxon>Albuliformes</taxon>
        <taxon>Albulidae</taxon>
        <taxon>Albula</taxon>
    </lineage>
</organism>
<dbReference type="Pfam" id="PF00059">
    <property type="entry name" value="Lectin_C"/>
    <property type="match status" value="1"/>
</dbReference>
<dbReference type="InterPro" id="IPR001304">
    <property type="entry name" value="C-type_lectin-like"/>
</dbReference>
<dbReference type="Proteomes" id="UP000824540">
    <property type="component" value="Unassembled WGS sequence"/>
</dbReference>
<sequence length="232" mass="25699">GAGLVAEHRGNLADRPACSSRLLLPSASGESSCVQLRSEENSDHSSGGDVIWYVFHGTNKDIEEEEGEMKAASALVLVFLLVSVAAMTIEKKLKEFFPQACNKWGYTSWYRVGSYCSNCARQAPGGHLVSLHSEQENSAVLSIIMKYSASSPRTWMGGLQIPSTKTYIWTDGSPWSYQAWEPGEPNEHRRVEHCVMMNWGVHGKWNDLYCWKKLGYVCAFKPQAATEGGGQE</sequence>
<dbReference type="CDD" id="cd00037">
    <property type="entry name" value="CLECT"/>
    <property type="match status" value="1"/>
</dbReference>
<dbReference type="Gene3D" id="3.10.100.10">
    <property type="entry name" value="Mannose-Binding Protein A, subunit A"/>
    <property type="match status" value="1"/>
</dbReference>
<dbReference type="InterPro" id="IPR050111">
    <property type="entry name" value="C-type_lectin/snaclec_domain"/>
</dbReference>
<name>A0A8T2MZR0_9TELE</name>
<gene>
    <name evidence="3" type="ORF">JZ751_012917</name>
</gene>
<accession>A0A8T2MZR0</accession>
<dbReference type="AlphaFoldDB" id="A0A8T2MZR0"/>
<dbReference type="PROSITE" id="PS50041">
    <property type="entry name" value="C_TYPE_LECTIN_2"/>
    <property type="match status" value="1"/>
</dbReference>
<evidence type="ECO:0000313" key="4">
    <source>
        <dbReference type="Proteomes" id="UP000824540"/>
    </source>
</evidence>
<dbReference type="InterPro" id="IPR016187">
    <property type="entry name" value="CTDL_fold"/>
</dbReference>
<dbReference type="InterPro" id="IPR018378">
    <property type="entry name" value="C-type_lectin_CS"/>
</dbReference>
<proteinExistence type="predicted"/>
<keyword evidence="4" id="KW-1185">Reference proteome</keyword>